<evidence type="ECO:0000256" key="12">
    <source>
        <dbReference type="ARBA" id="ARBA00023303"/>
    </source>
</evidence>
<keyword evidence="7" id="KW-0677">Repeat</keyword>
<feature type="transmembrane region" description="Helical" evidence="15">
    <location>
        <begin position="566"/>
        <end position="586"/>
    </location>
</feature>
<dbReference type="Gene3D" id="1.10.287.70">
    <property type="match status" value="1"/>
</dbReference>
<dbReference type="GO" id="GO:0005262">
    <property type="term" value="F:calcium channel activity"/>
    <property type="evidence" value="ECO:0007669"/>
    <property type="project" value="UniProtKB-KW"/>
</dbReference>
<keyword evidence="2" id="KW-0813">Transport</keyword>
<dbReference type="Pfam" id="PF12796">
    <property type="entry name" value="Ank_2"/>
    <property type="match status" value="1"/>
</dbReference>
<evidence type="ECO:0000256" key="10">
    <source>
        <dbReference type="ARBA" id="ARBA00023065"/>
    </source>
</evidence>
<dbReference type="Pfam" id="PF00520">
    <property type="entry name" value="Ion_trans"/>
    <property type="match status" value="1"/>
</dbReference>
<keyword evidence="10" id="KW-0406">Ion transport</keyword>
<keyword evidence="12" id="KW-0407">Ion channel</keyword>
<feature type="transmembrane region" description="Helical" evidence="15">
    <location>
        <begin position="526"/>
        <end position="546"/>
    </location>
</feature>
<dbReference type="SMART" id="SM00248">
    <property type="entry name" value="ANK"/>
    <property type="match status" value="5"/>
</dbReference>
<keyword evidence="4" id="KW-0109">Calcium transport</keyword>
<evidence type="ECO:0000256" key="7">
    <source>
        <dbReference type="ARBA" id="ARBA00022737"/>
    </source>
</evidence>
<evidence type="ECO:0000256" key="4">
    <source>
        <dbReference type="ARBA" id="ARBA00022568"/>
    </source>
</evidence>
<evidence type="ECO:0000256" key="14">
    <source>
        <dbReference type="SAM" id="MobiDB-lite"/>
    </source>
</evidence>
<evidence type="ECO:0000256" key="9">
    <source>
        <dbReference type="ARBA" id="ARBA00022989"/>
    </source>
</evidence>
<dbReference type="Proteomes" id="UP001200034">
    <property type="component" value="Unassembled WGS sequence"/>
</dbReference>
<dbReference type="FunFam" id="1.25.40.20:FF:000185">
    <property type="entry name" value="OSMotic avoidance abnormal family member"/>
    <property type="match status" value="1"/>
</dbReference>
<dbReference type="PROSITE" id="PS50088">
    <property type="entry name" value="ANK_REPEAT"/>
    <property type="match status" value="2"/>
</dbReference>
<evidence type="ECO:0000256" key="5">
    <source>
        <dbReference type="ARBA" id="ARBA00022673"/>
    </source>
</evidence>
<evidence type="ECO:0000313" key="18">
    <source>
        <dbReference type="Proteomes" id="UP001200034"/>
    </source>
</evidence>
<feature type="compositionally biased region" description="Acidic residues" evidence="14">
    <location>
        <begin position="1012"/>
        <end position="1030"/>
    </location>
</feature>
<keyword evidence="6 15" id="KW-0812">Transmembrane</keyword>
<keyword evidence="3" id="KW-1003">Cell membrane</keyword>
<evidence type="ECO:0000256" key="15">
    <source>
        <dbReference type="SAM" id="Phobius"/>
    </source>
</evidence>
<proteinExistence type="predicted"/>
<dbReference type="EMBL" id="JAJJHW010000095">
    <property type="protein sequence ID" value="KAH8387673.1"/>
    <property type="molecule type" value="Genomic_DNA"/>
</dbReference>
<dbReference type="FunFam" id="1.10.287.70:FF:000132">
    <property type="entry name" value="OSMotic avoidance abnormal family member"/>
    <property type="match status" value="1"/>
</dbReference>
<dbReference type="Gene3D" id="1.25.40.20">
    <property type="entry name" value="Ankyrin repeat-containing domain"/>
    <property type="match status" value="1"/>
</dbReference>
<dbReference type="GO" id="GO:0034703">
    <property type="term" value="C:cation channel complex"/>
    <property type="evidence" value="ECO:0007669"/>
    <property type="project" value="UniProtKB-ARBA"/>
</dbReference>
<keyword evidence="11 15" id="KW-0472">Membrane</keyword>
<comment type="caution">
    <text evidence="17">The sequence shown here is derived from an EMBL/GenBank/DDBJ whole genome shotgun (WGS) entry which is preliminary data.</text>
</comment>
<feature type="repeat" description="ANK" evidence="13">
    <location>
        <begin position="230"/>
        <end position="262"/>
    </location>
</feature>
<feature type="region of interest" description="Disordered" evidence="14">
    <location>
        <begin position="1012"/>
        <end position="1031"/>
    </location>
</feature>
<evidence type="ECO:0000256" key="13">
    <source>
        <dbReference type="PROSITE-ProRule" id="PRU00023"/>
    </source>
</evidence>
<organism evidence="17 18">
    <name type="scientific">Drosophila rubida</name>
    <dbReference type="NCBI Taxonomy" id="30044"/>
    <lineage>
        <taxon>Eukaryota</taxon>
        <taxon>Metazoa</taxon>
        <taxon>Ecdysozoa</taxon>
        <taxon>Arthropoda</taxon>
        <taxon>Hexapoda</taxon>
        <taxon>Insecta</taxon>
        <taxon>Pterygota</taxon>
        <taxon>Neoptera</taxon>
        <taxon>Endopterygota</taxon>
        <taxon>Diptera</taxon>
        <taxon>Brachycera</taxon>
        <taxon>Muscomorpha</taxon>
        <taxon>Ephydroidea</taxon>
        <taxon>Drosophilidae</taxon>
        <taxon>Drosophila</taxon>
    </lineage>
</organism>
<dbReference type="PROSITE" id="PS51257">
    <property type="entry name" value="PROKAR_LIPOPROTEIN"/>
    <property type="match status" value="1"/>
</dbReference>
<dbReference type="Pfam" id="PF00023">
    <property type="entry name" value="Ank"/>
    <property type="match status" value="1"/>
</dbReference>
<feature type="transmembrane region" description="Helical" evidence="15">
    <location>
        <begin position="632"/>
        <end position="653"/>
    </location>
</feature>
<reference evidence="17" key="1">
    <citation type="journal article" date="2021" name="Mol. Ecol. Resour.">
        <title>Phylogenomic analyses of the genus Drosophila reveals genomic signals of climate adaptation.</title>
        <authorList>
            <person name="Li F."/>
            <person name="Rane R.V."/>
            <person name="Luria V."/>
            <person name="Xiong Z."/>
            <person name="Chen J."/>
            <person name="Li Z."/>
            <person name="Catullo R.A."/>
            <person name="Griffin P.C."/>
            <person name="Schiffer M."/>
            <person name="Pearce S."/>
            <person name="Lee S.F."/>
            <person name="McElroy K."/>
            <person name="Stocker A."/>
            <person name="Shirriffs J."/>
            <person name="Cockerell F."/>
            <person name="Coppin C."/>
            <person name="Sgro C.M."/>
            <person name="Karger A."/>
            <person name="Cain J.W."/>
            <person name="Weber J.A."/>
            <person name="Santpere G."/>
            <person name="Kirschner M.W."/>
            <person name="Hoffmann A.A."/>
            <person name="Oakeshott J.G."/>
            <person name="Zhang G."/>
        </authorList>
    </citation>
    <scope>NUCLEOTIDE SEQUENCE</scope>
    <source>
        <strain evidence="17">BGI-SZ-2011g</strain>
    </source>
</reference>
<feature type="compositionally biased region" description="Basic residues" evidence="14">
    <location>
        <begin position="1056"/>
        <end position="1067"/>
    </location>
</feature>
<dbReference type="PANTHER" id="PTHR10582">
    <property type="entry name" value="TRANSIENT RECEPTOR POTENTIAL ION CHANNEL PROTEIN"/>
    <property type="match status" value="1"/>
</dbReference>
<dbReference type="InterPro" id="IPR036770">
    <property type="entry name" value="Ankyrin_rpt-contain_sf"/>
</dbReference>
<feature type="region of interest" description="Disordered" evidence="14">
    <location>
        <begin position="1043"/>
        <end position="1116"/>
    </location>
</feature>
<feature type="transmembrane region" description="Helical" evidence="15">
    <location>
        <begin position="500"/>
        <end position="519"/>
    </location>
</feature>
<keyword evidence="18" id="KW-1185">Reference proteome</keyword>
<dbReference type="SUPFAM" id="SSF48403">
    <property type="entry name" value="Ankyrin repeat"/>
    <property type="match status" value="1"/>
</dbReference>
<dbReference type="PANTHER" id="PTHR10582:SF2">
    <property type="entry name" value="INACTIVE"/>
    <property type="match status" value="1"/>
</dbReference>
<dbReference type="InterPro" id="IPR002110">
    <property type="entry name" value="Ankyrin_rpt"/>
</dbReference>
<evidence type="ECO:0000259" key="16">
    <source>
        <dbReference type="Pfam" id="PF00520"/>
    </source>
</evidence>
<evidence type="ECO:0000256" key="11">
    <source>
        <dbReference type="ARBA" id="ARBA00023136"/>
    </source>
</evidence>
<keyword evidence="9 15" id="KW-1133">Transmembrane helix</keyword>
<gene>
    <name evidence="17" type="ORF">KR093_008588</name>
</gene>
<comment type="subcellular location">
    <subcellularLocation>
        <location evidence="1">Cell membrane</location>
        <topology evidence="1">Multi-pass membrane protein</topology>
    </subcellularLocation>
</comment>
<evidence type="ECO:0000256" key="2">
    <source>
        <dbReference type="ARBA" id="ARBA00022448"/>
    </source>
</evidence>
<sequence length="1116" mass="123818">MKFLLKKCLRKKAPEMKPGAILDAVISQSSATACKCLLYKLADYKRGGDLIDAINTGGLIAVEQLIRDQFGVFMYNDGKGQMINRAEFLRWKYRDHTEVTIPIEASLSIHDPLGKWEDHKACWQMQYRGALGESLLHVLIICDSKIHTKLARVLLRAFPNLALDVMEGEEYLGASALHLSIAYSNNELVADLIEAGADINQRAIGSFFLPRDQQRMNPAKSTDYEGLAYMGEYPLAWAACCANESVYNLLVDCGADPDAQDSFGNMILHMVVVCDKLDMFGYALRHPKTPAKNGIVNQTGLTPLTLACKLGRAEVFREMLELSAREFWRYSNITCSGYPLNALDTLLPDGRTNWNSALFIILNGTKPEHLDMLDGGIIQRLLEEKWKTFAQNQFLKRLLILSTHLLCLSVSVYLRPAHDGDEADDEDQATAPATAALKDDDDADTNGSDDYNAQTVARYCAELATIAGVLSYVVFQQGDEIKNQGLSAFLKQLSHAPAKAIFLFSNLLILACIPFRLIGDTDTEEAILIFAVPGSWFLLMFFAGAIRLTGPFVTMIYSMITGDMFTFGIIYSIVLCGFSQAFYFLYKGHPQVQSTMFNTYTSTWMALFQTTLGDYNYPDLNQTTYPNLSKTVFVIFMIFVPILLLNMLIAMMGNTYVTVIEQSEKEWMKQWAKIVVTLERAVPQADAKGYLEAYSIPLGPADDTGFEVRGVMVIKSKSKTRAKQRKGAVSNWKRVGRVTLTALKKRGMTGEEMRRLMWGRASISSPVKVTKQKLKDPYNLHTESDFTNAMDMLTFANNPAASNGVQLRPATTAAMAAAAPDPFRELILMSDQRPETHDPHYFAGLQQLANKAFDLVEQTLKTQPQLTKKTAAPAAATPAVVTSSTSTPQAPAAATAAVASPALVMPMPGNLSNLFQDPKDIVDPKKLEEFMNMLAEVETEESDSGGPILGKLSLAKRTHNALSKADIKRAAHFDGKPMCSVWGQQLPELDLEPGFNFEEAVAEEVLTIEQEAEVETEDGNGGQDSEDLPTEEQVHATMKQFHLRKCQPAQDEAARRAKSARIRRKNKVSPEESDAEQAAWRGRSAHGRKTESPPDPLEPWSTRELQDINKILAKKK</sequence>
<feature type="repeat" description="ANK" evidence="13">
    <location>
        <begin position="172"/>
        <end position="204"/>
    </location>
</feature>
<dbReference type="PROSITE" id="PS50297">
    <property type="entry name" value="ANK_REP_REGION"/>
    <property type="match status" value="1"/>
</dbReference>
<keyword evidence="13" id="KW-0040">ANK repeat</keyword>
<evidence type="ECO:0000256" key="6">
    <source>
        <dbReference type="ARBA" id="ARBA00022692"/>
    </source>
</evidence>
<dbReference type="GO" id="GO:0098703">
    <property type="term" value="P:calcium ion import across plasma membrane"/>
    <property type="evidence" value="ECO:0007669"/>
    <property type="project" value="TreeGrafter"/>
</dbReference>
<accession>A0AAD4PRZ7</accession>
<evidence type="ECO:0000256" key="1">
    <source>
        <dbReference type="ARBA" id="ARBA00004651"/>
    </source>
</evidence>
<protein>
    <recommendedName>
        <fullName evidence="16">Ion transport domain-containing protein</fullName>
    </recommendedName>
</protein>
<keyword evidence="8" id="KW-0106">Calcium</keyword>
<dbReference type="InterPro" id="IPR005821">
    <property type="entry name" value="Ion_trans_dom"/>
</dbReference>
<evidence type="ECO:0000313" key="17">
    <source>
        <dbReference type="EMBL" id="KAH8387673.1"/>
    </source>
</evidence>
<evidence type="ECO:0000256" key="8">
    <source>
        <dbReference type="ARBA" id="ARBA00022837"/>
    </source>
</evidence>
<keyword evidence="5" id="KW-0107">Calcium channel</keyword>
<feature type="domain" description="Ion transport" evidence="16">
    <location>
        <begin position="521"/>
        <end position="663"/>
    </location>
</feature>
<dbReference type="GO" id="GO:0005886">
    <property type="term" value="C:plasma membrane"/>
    <property type="evidence" value="ECO:0007669"/>
    <property type="project" value="UniProtKB-SubCell"/>
</dbReference>
<evidence type="ECO:0000256" key="3">
    <source>
        <dbReference type="ARBA" id="ARBA00022475"/>
    </source>
</evidence>
<dbReference type="AlphaFoldDB" id="A0AAD4PRZ7"/>
<dbReference type="InterPro" id="IPR024862">
    <property type="entry name" value="TRPV"/>
</dbReference>
<name>A0AAD4PRZ7_9MUSC</name>